<dbReference type="EMBL" id="MU971419">
    <property type="protein sequence ID" value="KAK9235352.1"/>
    <property type="molecule type" value="Genomic_DNA"/>
</dbReference>
<dbReference type="Proteomes" id="UP001433508">
    <property type="component" value="Unassembled WGS sequence"/>
</dbReference>
<sequence length="229" mass="25277">MAIRFGGGFVRKFKITGSAGRLNASDDQLYTSLVSIVSSKFSSLGSFPPKSNISLSRTIFVTIASVTQPPPPSDPPTQQDVDSATRGLGDITLADVVREFRQNFRDLNVKIDRMDQRIPTMDQRITGRIDRLEEQMIRQVEATSVLVQNSVAGKDSTVLMSRQQAIEINYGVIPSSARYRALKSAADIDQLTTREARMFATGYGFGDLRGAENIKNRLKLELGFVELIA</sequence>
<evidence type="ECO:0000313" key="1">
    <source>
        <dbReference type="EMBL" id="KAK9235352.1"/>
    </source>
</evidence>
<organism evidence="1 2">
    <name type="scientific">Lipomyces kononenkoae</name>
    <name type="common">Yeast</name>
    <dbReference type="NCBI Taxonomy" id="34357"/>
    <lineage>
        <taxon>Eukaryota</taxon>
        <taxon>Fungi</taxon>
        <taxon>Dikarya</taxon>
        <taxon>Ascomycota</taxon>
        <taxon>Saccharomycotina</taxon>
        <taxon>Lipomycetes</taxon>
        <taxon>Lipomycetales</taxon>
        <taxon>Lipomycetaceae</taxon>
        <taxon>Lipomyces</taxon>
    </lineage>
</organism>
<reference evidence="2" key="1">
    <citation type="journal article" date="2024" name="Front. Bioeng. Biotechnol.">
        <title>Genome-scale model development and genomic sequencing of the oleaginous clade Lipomyces.</title>
        <authorList>
            <person name="Czajka J.J."/>
            <person name="Han Y."/>
            <person name="Kim J."/>
            <person name="Mondo S.J."/>
            <person name="Hofstad B.A."/>
            <person name="Robles A."/>
            <person name="Haridas S."/>
            <person name="Riley R."/>
            <person name="LaButti K."/>
            <person name="Pangilinan J."/>
            <person name="Andreopoulos W."/>
            <person name="Lipzen A."/>
            <person name="Yan J."/>
            <person name="Wang M."/>
            <person name="Ng V."/>
            <person name="Grigoriev I.V."/>
            <person name="Spatafora J.W."/>
            <person name="Magnuson J.K."/>
            <person name="Baker S.E."/>
            <person name="Pomraning K.R."/>
        </authorList>
    </citation>
    <scope>NUCLEOTIDE SEQUENCE [LARGE SCALE GENOMIC DNA]</scope>
    <source>
        <strain evidence="2">CBS 7786</strain>
    </source>
</reference>
<evidence type="ECO:0000313" key="2">
    <source>
        <dbReference type="Proteomes" id="UP001433508"/>
    </source>
</evidence>
<protein>
    <submittedName>
        <fullName evidence="1">Uncharacterized protein</fullName>
    </submittedName>
</protein>
<gene>
    <name evidence="1" type="ORF">V1525DRAFT_390526</name>
</gene>
<proteinExistence type="predicted"/>
<comment type="caution">
    <text evidence="1">The sequence shown here is derived from an EMBL/GenBank/DDBJ whole genome shotgun (WGS) entry which is preliminary data.</text>
</comment>
<keyword evidence="2" id="KW-1185">Reference proteome</keyword>
<accession>A0ACC3SUQ0</accession>
<name>A0ACC3SUQ0_LIPKO</name>